<reference evidence="1" key="2">
    <citation type="journal article" date="2015" name="Data Brief">
        <title>Shoot transcriptome of the giant reed, Arundo donax.</title>
        <authorList>
            <person name="Barrero R.A."/>
            <person name="Guerrero F.D."/>
            <person name="Moolhuijzen P."/>
            <person name="Goolsby J.A."/>
            <person name="Tidwell J."/>
            <person name="Bellgard S.E."/>
            <person name="Bellgard M.I."/>
        </authorList>
    </citation>
    <scope>NUCLEOTIDE SEQUENCE</scope>
    <source>
        <tissue evidence="1">Shoot tissue taken approximately 20 cm above the soil surface</tissue>
    </source>
</reference>
<protein>
    <submittedName>
        <fullName evidence="1">Uncharacterized protein</fullName>
    </submittedName>
</protein>
<sequence length="8" mass="978">MCAYLYQS</sequence>
<name>A0A0A8ZK52_ARUDO</name>
<evidence type="ECO:0000313" key="1">
    <source>
        <dbReference type="EMBL" id="JAD37090.1"/>
    </source>
</evidence>
<accession>A0A0A8ZK52</accession>
<proteinExistence type="predicted"/>
<dbReference type="EMBL" id="GBRH01260805">
    <property type="protein sequence ID" value="JAD37090.1"/>
    <property type="molecule type" value="Transcribed_RNA"/>
</dbReference>
<organism evidence="1">
    <name type="scientific">Arundo donax</name>
    <name type="common">Giant reed</name>
    <name type="synonym">Donax arundinaceus</name>
    <dbReference type="NCBI Taxonomy" id="35708"/>
    <lineage>
        <taxon>Eukaryota</taxon>
        <taxon>Viridiplantae</taxon>
        <taxon>Streptophyta</taxon>
        <taxon>Embryophyta</taxon>
        <taxon>Tracheophyta</taxon>
        <taxon>Spermatophyta</taxon>
        <taxon>Magnoliopsida</taxon>
        <taxon>Liliopsida</taxon>
        <taxon>Poales</taxon>
        <taxon>Poaceae</taxon>
        <taxon>PACMAD clade</taxon>
        <taxon>Arundinoideae</taxon>
        <taxon>Arundineae</taxon>
        <taxon>Arundo</taxon>
    </lineage>
</organism>
<reference evidence="1" key="1">
    <citation type="submission" date="2014-09" db="EMBL/GenBank/DDBJ databases">
        <authorList>
            <person name="Magalhaes I.L.F."/>
            <person name="Oliveira U."/>
            <person name="Santos F.R."/>
            <person name="Vidigal T.H.D.A."/>
            <person name="Brescovit A.D."/>
            <person name="Santos A.J."/>
        </authorList>
    </citation>
    <scope>NUCLEOTIDE SEQUENCE</scope>
    <source>
        <tissue evidence="1">Shoot tissue taken approximately 20 cm above the soil surface</tissue>
    </source>
</reference>